<dbReference type="NCBIfam" id="TIGR00199">
    <property type="entry name" value="PncC_domain"/>
    <property type="match status" value="1"/>
</dbReference>
<proteinExistence type="predicted"/>
<organism evidence="2 3">
    <name type="scientific">Gilvimarinus algae</name>
    <dbReference type="NCBI Taxonomy" id="3058037"/>
    <lineage>
        <taxon>Bacteria</taxon>
        <taxon>Pseudomonadati</taxon>
        <taxon>Pseudomonadota</taxon>
        <taxon>Gammaproteobacteria</taxon>
        <taxon>Cellvibrionales</taxon>
        <taxon>Cellvibrionaceae</taxon>
        <taxon>Gilvimarinus</taxon>
    </lineage>
</organism>
<evidence type="ECO:0000313" key="2">
    <source>
        <dbReference type="EMBL" id="MDO3384002.1"/>
    </source>
</evidence>
<comment type="caution">
    <text evidence="2">The sequence shown here is derived from an EMBL/GenBank/DDBJ whole genome shotgun (WGS) entry which is preliminary data.</text>
</comment>
<reference evidence="2" key="1">
    <citation type="submission" date="2023-07" db="EMBL/GenBank/DDBJ databases">
        <title>Gilvimarinus algae sp. nov., isolated from the surface of Kelp.</title>
        <authorList>
            <person name="Sun Y.Y."/>
            <person name="Gong Y."/>
            <person name="Du Z.J."/>
        </authorList>
    </citation>
    <scope>NUCLEOTIDE SEQUENCE</scope>
    <source>
        <strain evidence="2">SDUM040014</strain>
    </source>
</reference>
<evidence type="ECO:0000313" key="3">
    <source>
        <dbReference type="Proteomes" id="UP001168380"/>
    </source>
</evidence>
<accession>A0ABT8TIS6</accession>
<dbReference type="RefSeq" id="WP_302715199.1">
    <property type="nucleotide sequence ID" value="NZ_JAULRT010000062.1"/>
</dbReference>
<dbReference type="Proteomes" id="UP001168380">
    <property type="component" value="Unassembled WGS sequence"/>
</dbReference>
<dbReference type="Gene3D" id="3.90.950.20">
    <property type="entry name" value="CinA-like"/>
    <property type="match status" value="1"/>
</dbReference>
<keyword evidence="3" id="KW-1185">Reference proteome</keyword>
<name>A0ABT8TIS6_9GAMM</name>
<dbReference type="InterPro" id="IPR008136">
    <property type="entry name" value="CinA_C"/>
</dbReference>
<dbReference type="Pfam" id="PF02464">
    <property type="entry name" value="CinA"/>
    <property type="match status" value="1"/>
</dbReference>
<gene>
    <name evidence="2" type="ORF">QWI16_17605</name>
</gene>
<dbReference type="InterPro" id="IPR036653">
    <property type="entry name" value="CinA-like_C"/>
</dbReference>
<sequence>MTSESTDLTLLHLAQELGAHLAERGWTVATAESCTGGGIAAAITEVPGSSAWFGTGLVTYANEAKSRLLGVEPPLIERFGAVSREVVEQMALGARRVAGADLAVAVSGIAGPDGGTRDKPVGTVWLAWAGPDESVVSECYVYQGGRAQVRRQACVTALRELLNLCKH</sequence>
<protein>
    <submittedName>
        <fullName evidence="2">CinA family protein</fullName>
    </submittedName>
</protein>
<evidence type="ECO:0000259" key="1">
    <source>
        <dbReference type="Pfam" id="PF02464"/>
    </source>
</evidence>
<feature type="domain" description="CinA C-terminal" evidence="1">
    <location>
        <begin position="12"/>
        <end position="164"/>
    </location>
</feature>
<dbReference type="EMBL" id="JAULRT010000062">
    <property type="protein sequence ID" value="MDO3384002.1"/>
    <property type="molecule type" value="Genomic_DNA"/>
</dbReference>
<dbReference type="SUPFAM" id="SSF142433">
    <property type="entry name" value="CinA-like"/>
    <property type="match status" value="1"/>
</dbReference>